<feature type="transmembrane region" description="Helical" evidence="1">
    <location>
        <begin position="156"/>
        <end position="173"/>
    </location>
</feature>
<name>A0ABT8C799_9BACT</name>
<feature type="transmembrane region" description="Helical" evidence="1">
    <location>
        <begin position="88"/>
        <end position="105"/>
    </location>
</feature>
<reference evidence="3" key="1">
    <citation type="journal article" date="2019" name="Int. J. Syst. Evol. Microbiol.">
        <title>The Global Catalogue of Microorganisms (GCM) 10K type strain sequencing project: providing services to taxonomists for standard genome sequencing and annotation.</title>
        <authorList>
            <consortium name="The Broad Institute Genomics Platform"/>
            <consortium name="The Broad Institute Genome Sequencing Center for Infectious Disease"/>
            <person name="Wu L."/>
            <person name="Ma J."/>
        </authorList>
    </citation>
    <scope>NUCLEOTIDE SEQUENCE [LARGE SCALE GENOMIC DNA]</scope>
    <source>
        <strain evidence="3">CECT 7706</strain>
    </source>
</reference>
<keyword evidence="3" id="KW-1185">Reference proteome</keyword>
<evidence type="ECO:0000313" key="2">
    <source>
        <dbReference type="EMBL" id="MDN3687929.1"/>
    </source>
</evidence>
<protein>
    <recommendedName>
        <fullName evidence="4">Multidrug transporter</fullName>
    </recommendedName>
</protein>
<feature type="transmembrane region" description="Helical" evidence="1">
    <location>
        <begin position="125"/>
        <end position="149"/>
    </location>
</feature>
<keyword evidence="1" id="KW-1133">Transmembrane helix</keyword>
<gene>
    <name evidence="2" type="ORF">QWZ15_08815</name>
</gene>
<organism evidence="2 3">
    <name type="scientific">Cyclobacterium jeungdonense</name>
    <dbReference type="NCBI Taxonomy" id="708087"/>
    <lineage>
        <taxon>Bacteria</taxon>
        <taxon>Pseudomonadati</taxon>
        <taxon>Bacteroidota</taxon>
        <taxon>Cytophagia</taxon>
        <taxon>Cytophagales</taxon>
        <taxon>Cyclobacteriaceae</taxon>
        <taxon>Cyclobacterium</taxon>
    </lineage>
</organism>
<evidence type="ECO:0008006" key="4">
    <source>
        <dbReference type="Google" id="ProtNLM"/>
    </source>
</evidence>
<sequence length="233" mass="26999">MKFKITLTTVLKFLGSIILLLLVLNLACVWMQYVIEDKKPFHIFFIRLFDFNQEANIPSFFSSLLLLTVAVLLYFIYRYEKKTEQKAMGWQGLALVFTFLSIDEATEIHEFLIGYFRTHYEFSGYFYYAWIIPYSTAMLLLGLVYIPFFKRLDGRIFILMMVSGAIFIAGAIGMEMLGGNTMENEGFGLRYMIFYTIEETLEMAGVSLFIFSLLRFLAGRKKNLSFKLKPSGG</sequence>
<feature type="transmembrane region" description="Helical" evidence="1">
    <location>
        <begin position="55"/>
        <end position="76"/>
    </location>
</feature>
<dbReference type="EMBL" id="JAUFQS010000007">
    <property type="protein sequence ID" value="MDN3687929.1"/>
    <property type="molecule type" value="Genomic_DNA"/>
</dbReference>
<keyword evidence="1" id="KW-0812">Transmembrane</keyword>
<accession>A0ABT8C799</accession>
<feature type="transmembrane region" description="Helical" evidence="1">
    <location>
        <begin position="193"/>
        <end position="218"/>
    </location>
</feature>
<feature type="transmembrane region" description="Helical" evidence="1">
    <location>
        <begin position="12"/>
        <end position="35"/>
    </location>
</feature>
<dbReference type="Proteomes" id="UP001236663">
    <property type="component" value="Unassembled WGS sequence"/>
</dbReference>
<keyword evidence="1" id="KW-0472">Membrane</keyword>
<proteinExistence type="predicted"/>
<dbReference type="RefSeq" id="WP_290228346.1">
    <property type="nucleotide sequence ID" value="NZ_JAUFQS010000007.1"/>
</dbReference>
<evidence type="ECO:0000313" key="3">
    <source>
        <dbReference type="Proteomes" id="UP001236663"/>
    </source>
</evidence>
<comment type="caution">
    <text evidence="2">The sequence shown here is derived from an EMBL/GenBank/DDBJ whole genome shotgun (WGS) entry which is preliminary data.</text>
</comment>
<evidence type="ECO:0000256" key="1">
    <source>
        <dbReference type="SAM" id="Phobius"/>
    </source>
</evidence>